<sequence>MTDNVLEGPWKVRPPRSAKEIELERVEREFRQMGRGDEDVFEHLAQRIETYLKEAEKRGPKSGAIGRIIGGDTDKTARHRNRFSWDGEARDFKKQPLSKNPGQWLAVMRRCAEVSIGTGYSPR</sequence>
<organism evidence="1 2">
    <name type="scientific">Sphingobium tyrosinilyticum</name>
    <dbReference type="NCBI Taxonomy" id="2715436"/>
    <lineage>
        <taxon>Bacteria</taxon>
        <taxon>Pseudomonadati</taxon>
        <taxon>Pseudomonadota</taxon>
        <taxon>Alphaproteobacteria</taxon>
        <taxon>Sphingomonadales</taxon>
        <taxon>Sphingomonadaceae</taxon>
        <taxon>Sphingobium</taxon>
    </lineage>
</organism>
<evidence type="ECO:0000313" key="2">
    <source>
        <dbReference type="Proteomes" id="UP001595957"/>
    </source>
</evidence>
<evidence type="ECO:0000313" key="1">
    <source>
        <dbReference type="EMBL" id="MFC4595531.1"/>
    </source>
</evidence>
<keyword evidence="2" id="KW-1185">Reference proteome</keyword>
<accession>A0ABV9F452</accession>
<comment type="caution">
    <text evidence="1">The sequence shown here is derived from an EMBL/GenBank/DDBJ whole genome shotgun (WGS) entry which is preliminary data.</text>
</comment>
<protein>
    <submittedName>
        <fullName evidence="1">Uncharacterized protein</fullName>
    </submittedName>
</protein>
<name>A0ABV9F452_9SPHN</name>
<dbReference type="Proteomes" id="UP001595957">
    <property type="component" value="Unassembled WGS sequence"/>
</dbReference>
<reference evidence="2" key="1">
    <citation type="journal article" date="2019" name="Int. J. Syst. Evol. Microbiol.">
        <title>The Global Catalogue of Microorganisms (GCM) 10K type strain sequencing project: providing services to taxonomists for standard genome sequencing and annotation.</title>
        <authorList>
            <consortium name="The Broad Institute Genomics Platform"/>
            <consortium name="The Broad Institute Genome Sequencing Center for Infectious Disease"/>
            <person name="Wu L."/>
            <person name="Ma J."/>
        </authorList>
    </citation>
    <scope>NUCLEOTIDE SEQUENCE [LARGE SCALE GENOMIC DNA]</scope>
    <source>
        <strain evidence="2">NBRC 103632</strain>
    </source>
</reference>
<dbReference type="RefSeq" id="WP_380805816.1">
    <property type="nucleotide sequence ID" value="NZ_JBHSFZ010000043.1"/>
</dbReference>
<dbReference type="EMBL" id="JBHSFZ010000043">
    <property type="protein sequence ID" value="MFC4595531.1"/>
    <property type="molecule type" value="Genomic_DNA"/>
</dbReference>
<gene>
    <name evidence="1" type="ORF">ACFO3E_15235</name>
</gene>
<proteinExistence type="predicted"/>